<evidence type="ECO:0000313" key="6">
    <source>
        <dbReference type="Proteomes" id="UP001321526"/>
    </source>
</evidence>
<keyword evidence="6" id="KW-1185">Reference proteome</keyword>
<dbReference type="Pfam" id="PF00717">
    <property type="entry name" value="Peptidase_S24"/>
    <property type="match status" value="1"/>
</dbReference>
<dbReference type="CDD" id="cd00093">
    <property type="entry name" value="HTH_XRE"/>
    <property type="match status" value="1"/>
</dbReference>
<dbReference type="InterPro" id="IPR015927">
    <property type="entry name" value="Peptidase_S24_S26A/B/C"/>
</dbReference>
<dbReference type="EMBL" id="CP035631">
    <property type="protein sequence ID" value="WFF40783.1"/>
    <property type="molecule type" value="Genomic_DNA"/>
</dbReference>
<dbReference type="Gene3D" id="1.10.260.40">
    <property type="entry name" value="lambda repressor-like DNA-binding domains"/>
    <property type="match status" value="1"/>
</dbReference>
<accession>A0ABY8FD91</accession>
<name>A0ABY8FD91_9GAMM</name>
<proteinExistence type="predicted"/>
<feature type="domain" description="HTH cro/C1-type" evidence="4">
    <location>
        <begin position="25"/>
        <end position="78"/>
    </location>
</feature>
<organism evidence="5 6">
    <name type="scientific">Salinicola endophyticus</name>
    <dbReference type="NCBI Taxonomy" id="1949083"/>
    <lineage>
        <taxon>Bacteria</taxon>
        <taxon>Pseudomonadati</taxon>
        <taxon>Pseudomonadota</taxon>
        <taxon>Gammaproteobacteria</taxon>
        <taxon>Oceanospirillales</taxon>
        <taxon>Halomonadaceae</taxon>
        <taxon>Salinicola</taxon>
    </lineage>
</organism>
<dbReference type="SUPFAM" id="SSF47413">
    <property type="entry name" value="lambda repressor-like DNA-binding domains"/>
    <property type="match status" value="1"/>
</dbReference>
<dbReference type="PANTHER" id="PTHR40661">
    <property type="match status" value="1"/>
</dbReference>
<evidence type="ECO:0000259" key="4">
    <source>
        <dbReference type="PROSITE" id="PS50943"/>
    </source>
</evidence>
<dbReference type="PROSITE" id="PS50943">
    <property type="entry name" value="HTH_CROC1"/>
    <property type="match status" value="1"/>
</dbReference>
<evidence type="ECO:0000256" key="3">
    <source>
        <dbReference type="ARBA" id="ARBA00023163"/>
    </source>
</evidence>
<dbReference type="SUPFAM" id="SSF51306">
    <property type="entry name" value="LexA/Signal peptidase"/>
    <property type="match status" value="1"/>
</dbReference>
<dbReference type="PANTHER" id="PTHR40661:SF3">
    <property type="entry name" value="FELS-1 PROPHAGE TRANSCRIPTIONAL REGULATOR"/>
    <property type="match status" value="1"/>
</dbReference>
<dbReference type="CDD" id="cd06529">
    <property type="entry name" value="S24_LexA-like"/>
    <property type="match status" value="1"/>
</dbReference>
<dbReference type="InterPro" id="IPR010982">
    <property type="entry name" value="Lambda_DNA-bd_dom_sf"/>
</dbReference>
<sequence>MREAIARTCNCQRVRGRKVHVSDRLKQERHRLSLSQEELARLCGVSKRAQASYESGERSPRAEYLEAAAGAGVDVHFVLTGQVLSGQVSAGSASTGAASSGASRAAVETPEGVREAGIHYLSGDRASSGADLHPNGTLPVPMYDIEAAAGAGRIFDAERIEATFYLPAALFEADGVDPAQVVGVTARGDSMGDTIRDREQVLVNRAQRTPDGVFLLRMDDELRLKRVQRVAGGAWILISDNPAYERELIKPDDLASVEIIGQCWRKVGRVF</sequence>
<reference evidence="5 6" key="1">
    <citation type="submission" date="2019-01" db="EMBL/GenBank/DDBJ databases">
        <title>Genome sequence of Salinicola endophyticus REST5.</title>
        <authorList>
            <person name="Nascimento F.X."/>
        </authorList>
    </citation>
    <scope>NUCLEOTIDE SEQUENCE [LARGE SCALE GENOMIC DNA]</scope>
    <source>
        <strain evidence="5 6">REST5</strain>
    </source>
</reference>
<dbReference type="InterPro" id="IPR001387">
    <property type="entry name" value="Cro/C1-type_HTH"/>
</dbReference>
<keyword evidence="1" id="KW-0805">Transcription regulation</keyword>
<dbReference type="InterPro" id="IPR039418">
    <property type="entry name" value="LexA-like"/>
</dbReference>
<keyword evidence="3" id="KW-0804">Transcription</keyword>
<dbReference type="Gene3D" id="2.10.109.10">
    <property type="entry name" value="Umud Fragment, subunit A"/>
    <property type="match status" value="1"/>
</dbReference>
<gene>
    <name evidence="5" type="ORF">EVC62_04305</name>
</gene>
<evidence type="ECO:0000256" key="1">
    <source>
        <dbReference type="ARBA" id="ARBA00023015"/>
    </source>
</evidence>
<protein>
    <submittedName>
        <fullName evidence="5">Helix-turn-helix domain-containing protein</fullName>
    </submittedName>
</protein>
<dbReference type="InterPro" id="IPR036286">
    <property type="entry name" value="LexA/Signal_pep-like_sf"/>
</dbReference>
<dbReference type="SMART" id="SM00530">
    <property type="entry name" value="HTH_XRE"/>
    <property type="match status" value="1"/>
</dbReference>
<dbReference type="Proteomes" id="UP001321526">
    <property type="component" value="Chromosome"/>
</dbReference>
<evidence type="ECO:0000313" key="5">
    <source>
        <dbReference type="EMBL" id="WFF40783.1"/>
    </source>
</evidence>
<keyword evidence="2" id="KW-0238">DNA-binding</keyword>
<evidence type="ECO:0000256" key="2">
    <source>
        <dbReference type="ARBA" id="ARBA00023125"/>
    </source>
</evidence>
<dbReference type="Pfam" id="PF13560">
    <property type="entry name" value="HTH_31"/>
    <property type="match status" value="1"/>
</dbReference>